<feature type="transmembrane region" description="Helical" evidence="1">
    <location>
        <begin position="167"/>
        <end position="190"/>
    </location>
</feature>
<dbReference type="Pfam" id="PF06541">
    <property type="entry name" value="ABC_trans_CmpB"/>
    <property type="match status" value="1"/>
</dbReference>
<dbReference type="eggNOG" id="COG4905">
    <property type="taxonomic scope" value="Bacteria"/>
</dbReference>
<keyword evidence="3" id="KW-1185">Reference proteome</keyword>
<dbReference type="STRING" id="483218.BACPEC_01114"/>
<feature type="transmembrane region" description="Helical" evidence="1">
    <location>
        <begin position="20"/>
        <end position="47"/>
    </location>
</feature>
<keyword evidence="1" id="KW-0812">Transmembrane</keyword>
<reference evidence="2 3" key="2">
    <citation type="submission" date="2008-11" db="EMBL/GenBank/DDBJ databases">
        <authorList>
            <person name="Fulton L."/>
            <person name="Clifton S."/>
            <person name="Fulton B."/>
            <person name="Xu J."/>
            <person name="Minx P."/>
            <person name="Pepin K.H."/>
            <person name="Johnson M."/>
            <person name="Bhonagiri V."/>
            <person name="Nash W.E."/>
            <person name="Mardis E.R."/>
            <person name="Wilson R.K."/>
        </authorList>
    </citation>
    <scope>NUCLEOTIDE SEQUENCE [LARGE SCALE GENOMIC DNA]</scope>
    <source>
        <strain evidence="2 3">ATCC 43243</strain>
    </source>
</reference>
<dbReference type="Proteomes" id="UP000003136">
    <property type="component" value="Unassembled WGS sequence"/>
</dbReference>
<feature type="transmembrane region" description="Helical" evidence="1">
    <location>
        <begin position="59"/>
        <end position="78"/>
    </location>
</feature>
<accession>B7AR04</accession>
<reference evidence="2 3" key="1">
    <citation type="submission" date="2008-11" db="EMBL/GenBank/DDBJ databases">
        <title>Draft genome sequence of Bacteroides pectinophilus (ATCC 43243).</title>
        <authorList>
            <person name="Sudarsanam P."/>
            <person name="Ley R."/>
            <person name="Guruge J."/>
            <person name="Turnbaugh P.J."/>
            <person name="Mahowald M."/>
            <person name="Liep D."/>
            <person name="Gordon J."/>
        </authorList>
    </citation>
    <scope>NUCLEOTIDE SEQUENCE [LARGE SCALE GENOMIC DNA]</scope>
    <source>
        <strain evidence="2 3">ATCC 43243</strain>
    </source>
</reference>
<dbReference type="EMBL" id="ABVQ01000035">
    <property type="protein sequence ID" value="EEC58126.1"/>
    <property type="molecule type" value="Genomic_DNA"/>
</dbReference>
<feature type="transmembrane region" description="Helical" evidence="1">
    <location>
        <begin position="134"/>
        <end position="155"/>
    </location>
</feature>
<evidence type="ECO:0000313" key="3">
    <source>
        <dbReference type="Proteomes" id="UP000003136"/>
    </source>
</evidence>
<name>B7AR04_9FIRM</name>
<dbReference type="AlphaFoldDB" id="B7AR04"/>
<dbReference type="PROSITE" id="PS51257">
    <property type="entry name" value="PROKAR_LIPOPROTEIN"/>
    <property type="match status" value="1"/>
</dbReference>
<gene>
    <name evidence="2" type="ORF">BACPEC_01114</name>
</gene>
<dbReference type="InterPro" id="IPR010540">
    <property type="entry name" value="CmpB_TMEM229"/>
</dbReference>
<dbReference type="HOGENOM" id="CLU_055257_3_0_9"/>
<sequence length="229" mass="25928">MRRYELAAVCETKGHIFQLFWIFIIGCVLGDIIETIYCFVVTGGTVMNRSSVLYGPFSIVWGAGAVLITVFAIILNRIRFDTRSVRGRIIIFITGGIIGGIHEYVASCVTELLTGAVHWNYSDMAYNISGRTNLLFCFFWGIAALIWVRCLYPYISGFIAAFPWKIAKTATLIAAVFMIIDIYISTCSLIRFTERSKNIPAISRYERFLDEAYPDSLITYIYPDIQIVD</sequence>
<keyword evidence="1" id="KW-1133">Transmembrane helix</keyword>
<protein>
    <recommendedName>
        <fullName evidence="4">PF06541 family protein</fullName>
    </recommendedName>
</protein>
<comment type="caution">
    <text evidence="2">The sequence shown here is derived from an EMBL/GenBank/DDBJ whole genome shotgun (WGS) entry which is preliminary data.</text>
</comment>
<proteinExistence type="predicted"/>
<evidence type="ECO:0000313" key="2">
    <source>
        <dbReference type="EMBL" id="EEC58126.1"/>
    </source>
</evidence>
<keyword evidence="1" id="KW-0472">Membrane</keyword>
<evidence type="ECO:0008006" key="4">
    <source>
        <dbReference type="Google" id="ProtNLM"/>
    </source>
</evidence>
<organism evidence="2 3">
    <name type="scientific">[Bacteroides] pectinophilus ATCC 43243</name>
    <dbReference type="NCBI Taxonomy" id="483218"/>
    <lineage>
        <taxon>Bacteria</taxon>
        <taxon>Bacillati</taxon>
        <taxon>Bacillota</taxon>
        <taxon>Clostridia</taxon>
        <taxon>Eubacteriales</taxon>
    </lineage>
</organism>
<evidence type="ECO:0000256" key="1">
    <source>
        <dbReference type="SAM" id="Phobius"/>
    </source>
</evidence>